<comment type="caution">
    <text evidence="1">The sequence shown here is derived from an EMBL/GenBank/DDBJ whole genome shotgun (WGS) entry which is preliminary data.</text>
</comment>
<gene>
    <name evidence="1" type="ORF">RRG08_058500</name>
</gene>
<sequence length="100" mass="11317">MNLGDREHRVRMETQQRENLDRLFKNSNTDGGFPLAASVASLLVAQQQIDLRSGKTEVNKIDEKFGIQKDAGLGSSTRHRYFHLPPARAVTACRLIHQCR</sequence>
<protein>
    <submittedName>
        <fullName evidence="1">Uncharacterized protein</fullName>
    </submittedName>
</protein>
<evidence type="ECO:0000313" key="2">
    <source>
        <dbReference type="Proteomes" id="UP001283361"/>
    </source>
</evidence>
<keyword evidence="2" id="KW-1185">Reference proteome</keyword>
<dbReference type="EMBL" id="JAWDGP010006855">
    <property type="protein sequence ID" value="KAK3734345.1"/>
    <property type="molecule type" value="Genomic_DNA"/>
</dbReference>
<name>A0AAE1CT63_9GAST</name>
<evidence type="ECO:0000313" key="1">
    <source>
        <dbReference type="EMBL" id="KAK3734345.1"/>
    </source>
</evidence>
<reference evidence="1" key="1">
    <citation type="journal article" date="2023" name="G3 (Bethesda)">
        <title>A reference genome for the long-term kleptoplast-retaining sea slug Elysia crispata morphotype clarki.</title>
        <authorList>
            <person name="Eastman K.E."/>
            <person name="Pendleton A.L."/>
            <person name="Shaikh M.A."/>
            <person name="Suttiyut T."/>
            <person name="Ogas R."/>
            <person name="Tomko P."/>
            <person name="Gavelis G."/>
            <person name="Widhalm J.R."/>
            <person name="Wisecaver J.H."/>
        </authorList>
    </citation>
    <scope>NUCLEOTIDE SEQUENCE</scope>
    <source>
        <strain evidence="1">ECLA1</strain>
    </source>
</reference>
<accession>A0AAE1CT63</accession>
<proteinExistence type="predicted"/>
<dbReference type="AlphaFoldDB" id="A0AAE1CT63"/>
<organism evidence="1 2">
    <name type="scientific">Elysia crispata</name>
    <name type="common">lettuce slug</name>
    <dbReference type="NCBI Taxonomy" id="231223"/>
    <lineage>
        <taxon>Eukaryota</taxon>
        <taxon>Metazoa</taxon>
        <taxon>Spiralia</taxon>
        <taxon>Lophotrochozoa</taxon>
        <taxon>Mollusca</taxon>
        <taxon>Gastropoda</taxon>
        <taxon>Heterobranchia</taxon>
        <taxon>Euthyneura</taxon>
        <taxon>Panpulmonata</taxon>
        <taxon>Sacoglossa</taxon>
        <taxon>Placobranchoidea</taxon>
        <taxon>Plakobranchidae</taxon>
        <taxon>Elysia</taxon>
    </lineage>
</organism>
<dbReference type="Proteomes" id="UP001283361">
    <property type="component" value="Unassembled WGS sequence"/>
</dbReference>